<accession>A0AAD3D6Q2</accession>
<dbReference type="AlphaFoldDB" id="A0AAD3D6Q2"/>
<evidence type="ECO:0000313" key="1">
    <source>
        <dbReference type="EMBL" id="GFH58477.1"/>
    </source>
</evidence>
<dbReference type="Proteomes" id="UP001054902">
    <property type="component" value="Unassembled WGS sequence"/>
</dbReference>
<dbReference type="EMBL" id="BLLK01000062">
    <property type="protein sequence ID" value="GFH58477.1"/>
    <property type="molecule type" value="Genomic_DNA"/>
</dbReference>
<gene>
    <name evidence="1" type="ORF">CTEN210_14953</name>
</gene>
<name>A0AAD3D6Q2_9STRA</name>
<evidence type="ECO:0000313" key="2">
    <source>
        <dbReference type="Proteomes" id="UP001054902"/>
    </source>
</evidence>
<proteinExistence type="predicted"/>
<keyword evidence="2" id="KW-1185">Reference proteome</keyword>
<reference evidence="1 2" key="1">
    <citation type="journal article" date="2021" name="Sci. Rep.">
        <title>The genome of the diatom Chaetoceros tenuissimus carries an ancient integrated fragment of an extant virus.</title>
        <authorList>
            <person name="Hongo Y."/>
            <person name="Kimura K."/>
            <person name="Takaki Y."/>
            <person name="Yoshida Y."/>
            <person name="Baba S."/>
            <person name="Kobayashi G."/>
            <person name="Nagasaki K."/>
            <person name="Hano T."/>
            <person name="Tomaru Y."/>
        </authorList>
    </citation>
    <scope>NUCLEOTIDE SEQUENCE [LARGE SCALE GENOMIC DNA]</scope>
    <source>
        <strain evidence="1 2">NIES-3715</strain>
    </source>
</reference>
<organism evidence="1 2">
    <name type="scientific">Chaetoceros tenuissimus</name>
    <dbReference type="NCBI Taxonomy" id="426638"/>
    <lineage>
        <taxon>Eukaryota</taxon>
        <taxon>Sar</taxon>
        <taxon>Stramenopiles</taxon>
        <taxon>Ochrophyta</taxon>
        <taxon>Bacillariophyta</taxon>
        <taxon>Coscinodiscophyceae</taxon>
        <taxon>Chaetocerotophycidae</taxon>
        <taxon>Chaetocerotales</taxon>
        <taxon>Chaetocerotaceae</taxon>
        <taxon>Chaetoceros</taxon>
    </lineage>
</organism>
<sequence length="188" mass="21644">MSEVVLFKDEKSLAEAGENIESWNEADLLYFKDPRMWVFTIFDMLHEHEHILDKVFEGPTLKQWLKQTQRRTEAMVTSSITSETIQGVLTGGNVIDTAVAVMMIIVGWTADETTEARSYCKLMKRLANVTKNTKKISIKARFALSKTMISSYIYLYHSIYELVALDTVYRSAILEQLLRNINYTMVTL</sequence>
<protein>
    <submittedName>
        <fullName evidence="1">Uncharacterized protein</fullName>
    </submittedName>
</protein>
<comment type="caution">
    <text evidence="1">The sequence shown here is derived from an EMBL/GenBank/DDBJ whole genome shotgun (WGS) entry which is preliminary data.</text>
</comment>